<gene>
    <name evidence="1" type="ORF">PACLA_8A047865</name>
</gene>
<proteinExistence type="predicted"/>
<reference evidence="1" key="1">
    <citation type="submission" date="2020-04" db="EMBL/GenBank/DDBJ databases">
        <authorList>
            <person name="Alioto T."/>
            <person name="Alioto T."/>
            <person name="Gomez Garrido J."/>
        </authorList>
    </citation>
    <scope>NUCLEOTIDE SEQUENCE</scope>
    <source>
        <strain evidence="1">A484AB</strain>
    </source>
</reference>
<comment type="caution">
    <text evidence="1">The sequence shown here is derived from an EMBL/GenBank/DDBJ whole genome shotgun (WGS) entry which is preliminary data.</text>
</comment>
<keyword evidence="2" id="KW-1185">Reference proteome</keyword>
<organism evidence="1 2">
    <name type="scientific">Paramuricea clavata</name>
    <name type="common">Red gorgonian</name>
    <name type="synonym">Violescent sea-whip</name>
    <dbReference type="NCBI Taxonomy" id="317549"/>
    <lineage>
        <taxon>Eukaryota</taxon>
        <taxon>Metazoa</taxon>
        <taxon>Cnidaria</taxon>
        <taxon>Anthozoa</taxon>
        <taxon>Octocorallia</taxon>
        <taxon>Malacalcyonacea</taxon>
        <taxon>Plexauridae</taxon>
        <taxon>Paramuricea</taxon>
    </lineage>
</organism>
<dbReference type="Proteomes" id="UP001152795">
    <property type="component" value="Unassembled WGS sequence"/>
</dbReference>
<evidence type="ECO:0000313" key="2">
    <source>
        <dbReference type="Proteomes" id="UP001152795"/>
    </source>
</evidence>
<dbReference type="OrthoDB" id="5984307at2759"/>
<name>A0A7D9I336_PARCT</name>
<accession>A0A7D9I336</accession>
<dbReference type="EMBL" id="CACRXK020002773">
    <property type="protein sequence ID" value="CAB3995983.1"/>
    <property type="molecule type" value="Genomic_DNA"/>
</dbReference>
<sequence length="137" mass="15872">MRMNQLRKRHKCACLMLFAALGADVSIQDIDISHRIPARRQTSRPNAIVCKFVRRLAKERVIAARKRTSNINPQQLGLSPEAQLSNLNIFEHLSPRLQELLFEANKYKRANNCWTRNKAICLRKPENDNVIKLVNLQ</sequence>
<dbReference type="AlphaFoldDB" id="A0A7D9I336"/>
<protein>
    <submittedName>
        <fullName evidence="1">Uncharacterized protein</fullName>
    </submittedName>
</protein>
<evidence type="ECO:0000313" key="1">
    <source>
        <dbReference type="EMBL" id="CAB3995983.1"/>
    </source>
</evidence>